<evidence type="ECO:0000256" key="4">
    <source>
        <dbReference type="ARBA" id="ARBA00022781"/>
    </source>
</evidence>
<comment type="similarity">
    <text evidence="2">Belongs to the ATPase delta chain family.</text>
</comment>
<dbReference type="EMBL" id="FLQU01000607">
    <property type="protein sequence ID" value="SBS88012.1"/>
    <property type="molecule type" value="Genomic_DNA"/>
</dbReference>
<dbReference type="EMBL" id="FLQV01000772">
    <property type="protein sequence ID" value="SBS97964.1"/>
    <property type="molecule type" value="Genomic_DNA"/>
</dbReference>
<dbReference type="SUPFAM" id="SSF47928">
    <property type="entry name" value="N-terminal domain of the delta subunit of the F1F0-ATP synthase"/>
    <property type="match status" value="1"/>
</dbReference>
<keyword evidence="8" id="KW-0066">ATP synthesis</keyword>
<keyword evidence="7" id="KW-0472">Membrane</keyword>
<dbReference type="Gene3D" id="1.10.520.20">
    <property type="entry name" value="N-terminal domain of the delta subunit of the F1F0-ATP synthase"/>
    <property type="match status" value="1"/>
</dbReference>
<organism evidence="10 11">
    <name type="scientific">Plasmodium ovale curtisi</name>
    <dbReference type="NCBI Taxonomy" id="864141"/>
    <lineage>
        <taxon>Eukaryota</taxon>
        <taxon>Sar</taxon>
        <taxon>Alveolata</taxon>
        <taxon>Apicomplexa</taxon>
        <taxon>Aconoidasida</taxon>
        <taxon>Haemosporida</taxon>
        <taxon>Plasmodiidae</taxon>
        <taxon>Plasmodium</taxon>
        <taxon>Plasmodium (Plasmodium)</taxon>
    </lineage>
</organism>
<dbReference type="InterPro" id="IPR000711">
    <property type="entry name" value="ATPase_OSCP/dsu"/>
</dbReference>
<comment type="subcellular location">
    <subcellularLocation>
        <location evidence="1">Membrane</location>
    </subcellularLocation>
</comment>
<dbReference type="Pfam" id="PF00213">
    <property type="entry name" value="OSCP"/>
    <property type="match status" value="1"/>
</dbReference>
<evidence type="ECO:0000256" key="8">
    <source>
        <dbReference type="ARBA" id="ARBA00023310"/>
    </source>
</evidence>
<keyword evidence="5" id="KW-0406">Ion transport</keyword>
<reference evidence="10" key="2">
    <citation type="submission" date="2016-05" db="EMBL/GenBank/DDBJ databases">
        <authorList>
            <person name="Lavstsen T."/>
            <person name="Jespersen J.S."/>
        </authorList>
    </citation>
    <scope>NUCLEOTIDE SEQUENCE [LARGE SCALE GENOMIC DNA]</scope>
</reference>
<dbReference type="PANTHER" id="PTHR11910">
    <property type="entry name" value="ATP SYNTHASE DELTA CHAIN"/>
    <property type="match status" value="1"/>
</dbReference>
<dbReference type="NCBIfam" id="TIGR01145">
    <property type="entry name" value="ATP_synt_delta"/>
    <property type="match status" value="1"/>
</dbReference>
<reference evidence="11 12" key="1">
    <citation type="submission" date="2016-05" db="EMBL/GenBank/DDBJ databases">
        <authorList>
            <person name="Naeem Raeece"/>
        </authorList>
    </citation>
    <scope>NUCLEOTIDE SEQUENCE [LARGE SCALE GENOMIC DNA]</scope>
</reference>
<evidence type="ECO:0000256" key="1">
    <source>
        <dbReference type="ARBA" id="ARBA00004370"/>
    </source>
</evidence>
<name>A0A1A8WYB8_PLAOA</name>
<dbReference type="GO" id="GO:0046933">
    <property type="term" value="F:proton-transporting ATP synthase activity, rotational mechanism"/>
    <property type="evidence" value="ECO:0007669"/>
    <property type="project" value="InterPro"/>
</dbReference>
<evidence type="ECO:0000256" key="3">
    <source>
        <dbReference type="ARBA" id="ARBA00022448"/>
    </source>
</evidence>
<dbReference type="HAMAP" id="MF_01416">
    <property type="entry name" value="ATP_synth_delta_bact"/>
    <property type="match status" value="1"/>
</dbReference>
<evidence type="ECO:0000256" key="7">
    <source>
        <dbReference type="ARBA" id="ARBA00023136"/>
    </source>
</evidence>
<accession>A0A1A8WYB8</accession>
<dbReference type="Proteomes" id="UP000078560">
    <property type="component" value="Unassembled WGS sequence"/>
</dbReference>
<dbReference type="AlphaFoldDB" id="A0A1A8WYB8"/>
<evidence type="ECO:0000256" key="2">
    <source>
        <dbReference type="ARBA" id="ARBA00007046"/>
    </source>
</evidence>
<evidence type="ECO:0000256" key="6">
    <source>
        <dbReference type="ARBA" id="ARBA00023078"/>
    </source>
</evidence>
<evidence type="ECO:0000313" key="9">
    <source>
        <dbReference type="EMBL" id="SBS88012.1"/>
    </source>
</evidence>
<proteinExistence type="inferred from homology"/>
<sequence length="299" mass="35596">MKAIRYTFQFIHLRSQNKWKHFSKNDFSIFPFCKIRNVEIIKNNKGYDTIRYFSNKSEEEKIKGEEYYLSMGDNIEKRYSLALYNIAKKNNKIKEISSDILFIKNNFLKDKTFLTFLHTPNIDNKNKLTFLKNECKKYNNNFNNITENFLESLFDSKRINFLQKIIQEFELLLMKDRKEIKCIVYTAKDIDNNYKKKINEAIIFKLKNELKPLVEFKTDKNILGGLVLQIGNQIFDFSAKSKIEKIRIAMLVTGIYQQMCKYVVATWCIKRPFTKVFENSAAYGFGVHTLCCNFYRKID</sequence>
<evidence type="ECO:0000313" key="10">
    <source>
        <dbReference type="EMBL" id="SBS97964.1"/>
    </source>
</evidence>
<dbReference type="GO" id="GO:0016020">
    <property type="term" value="C:membrane"/>
    <property type="evidence" value="ECO:0007669"/>
    <property type="project" value="UniProtKB-SubCell"/>
</dbReference>
<keyword evidence="3" id="KW-0813">Transport</keyword>
<dbReference type="InterPro" id="IPR026015">
    <property type="entry name" value="ATP_synth_OSCP/delta_N_sf"/>
</dbReference>
<evidence type="ECO:0000313" key="11">
    <source>
        <dbReference type="Proteomes" id="UP000078546"/>
    </source>
</evidence>
<gene>
    <name evidence="10" type="ORF">POVCU1_042390</name>
    <name evidence="9" type="ORF">POVCU2_0045820</name>
</gene>
<keyword evidence="6" id="KW-0793">Thylakoid</keyword>
<keyword evidence="4" id="KW-0375">Hydrogen ion transport</keyword>
<dbReference type="Proteomes" id="UP000078546">
    <property type="component" value="Unassembled WGS sequence"/>
</dbReference>
<evidence type="ECO:0000313" key="12">
    <source>
        <dbReference type="Proteomes" id="UP000078560"/>
    </source>
</evidence>
<evidence type="ECO:0000256" key="5">
    <source>
        <dbReference type="ARBA" id="ARBA00023065"/>
    </source>
</evidence>
<protein>
    <submittedName>
        <fullName evidence="10">Mitochondrial ATP synthase delta subunit, putative</fullName>
    </submittedName>
</protein>
<dbReference type="PRINTS" id="PR00125">
    <property type="entry name" value="ATPASEDELTA"/>
</dbReference>